<dbReference type="GO" id="GO:0005576">
    <property type="term" value="C:extracellular region"/>
    <property type="evidence" value="ECO:0007669"/>
    <property type="project" value="UniProtKB-SubCell"/>
</dbReference>
<evidence type="ECO:0000313" key="9">
    <source>
        <dbReference type="Proteomes" id="UP000789524"/>
    </source>
</evidence>
<keyword evidence="3" id="KW-0964">Secreted</keyword>
<evidence type="ECO:0000256" key="2">
    <source>
        <dbReference type="ARBA" id="ARBA00007714"/>
    </source>
</evidence>
<evidence type="ECO:0000256" key="3">
    <source>
        <dbReference type="ARBA" id="ARBA00022525"/>
    </source>
</evidence>
<sequence length="147" mass="16997">MQSIAVASLCLFFLTSVVANSYHTSAKLRRDGVLNLYPFPRVGRASHTWQLPIKEKLPSQSVLDPESTKRQLYAFPRVGRDMSVEDLYHYIKRQSLEPQSKEVGMWFGPRLGRAYHADDIEMTDEAERGEQLEQNLTEREKRNAKEI</sequence>
<protein>
    <submittedName>
        <fullName evidence="8">(African queen) hypothetical protein</fullName>
    </submittedName>
</protein>
<feature type="region of interest" description="Disordered" evidence="6">
    <location>
        <begin position="123"/>
        <end position="147"/>
    </location>
</feature>
<dbReference type="InterPro" id="IPR001484">
    <property type="entry name" value="Pyrokinin_CS"/>
</dbReference>
<reference evidence="8" key="1">
    <citation type="submission" date="2021-09" db="EMBL/GenBank/DDBJ databases">
        <authorList>
            <person name="Martin H S."/>
        </authorList>
    </citation>
    <scope>NUCLEOTIDE SEQUENCE</scope>
</reference>
<dbReference type="EMBL" id="CAKASE010000067">
    <property type="protein sequence ID" value="CAG9571861.1"/>
    <property type="molecule type" value="Genomic_DNA"/>
</dbReference>
<keyword evidence="5" id="KW-0527">Neuropeptide</keyword>
<evidence type="ECO:0000313" key="8">
    <source>
        <dbReference type="EMBL" id="CAG9571861.1"/>
    </source>
</evidence>
<dbReference type="AlphaFoldDB" id="A0A8J2R6N0"/>
<evidence type="ECO:0000256" key="4">
    <source>
        <dbReference type="ARBA" id="ARBA00022815"/>
    </source>
</evidence>
<gene>
    <name evidence="8" type="ORF">DCHRY22_LOCUS9941</name>
</gene>
<dbReference type="OrthoDB" id="6430009at2759"/>
<dbReference type="GO" id="GO:0005184">
    <property type="term" value="F:neuropeptide hormone activity"/>
    <property type="evidence" value="ECO:0007669"/>
    <property type="project" value="InterPro"/>
</dbReference>
<proteinExistence type="inferred from homology"/>
<dbReference type="Proteomes" id="UP000789524">
    <property type="component" value="Unassembled WGS sequence"/>
</dbReference>
<feature type="chain" id="PRO_5035208512" evidence="7">
    <location>
        <begin position="20"/>
        <end position="147"/>
    </location>
</feature>
<keyword evidence="4" id="KW-0027">Amidation</keyword>
<dbReference type="GO" id="GO:0007218">
    <property type="term" value="P:neuropeptide signaling pathway"/>
    <property type="evidence" value="ECO:0007669"/>
    <property type="project" value="UniProtKB-KW"/>
</dbReference>
<evidence type="ECO:0000256" key="7">
    <source>
        <dbReference type="SAM" id="SignalP"/>
    </source>
</evidence>
<evidence type="ECO:0000256" key="5">
    <source>
        <dbReference type="ARBA" id="ARBA00023320"/>
    </source>
</evidence>
<accession>A0A8J2R6N0</accession>
<comment type="subcellular location">
    <subcellularLocation>
        <location evidence="1">Secreted</location>
    </subcellularLocation>
</comment>
<comment type="similarity">
    <text evidence="2">Belongs to the pyrokinin family.</text>
</comment>
<keyword evidence="9" id="KW-1185">Reference proteome</keyword>
<feature type="signal peptide" evidence="7">
    <location>
        <begin position="1"/>
        <end position="19"/>
    </location>
</feature>
<evidence type="ECO:0000256" key="6">
    <source>
        <dbReference type="SAM" id="MobiDB-lite"/>
    </source>
</evidence>
<evidence type="ECO:0000256" key="1">
    <source>
        <dbReference type="ARBA" id="ARBA00004613"/>
    </source>
</evidence>
<dbReference type="PROSITE" id="PS00539">
    <property type="entry name" value="PYROKININ"/>
    <property type="match status" value="1"/>
</dbReference>
<keyword evidence="7" id="KW-0732">Signal</keyword>
<name>A0A8J2R6N0_9NEOP</name>
<organism evidence="8 9">
    <name type="scientific">Danaus chrysippus</name>
    <name type="common">African queen</name>
    <dbReference type="NCBI Taxonomy" id="151541"/>
    <lineage>
        <taxon>Eukaryota</taxon>
        <taxon>Metazoa</taxon>
        <taxon>Ecdysozoa</taxon>
        <taxon>Arthropoda</taxon>
        <taxon>Hexapoda</taxon>
        <taxon>Insecta</taxon>
        <taxon>Pterygota</taxon>
        <taxon>Neoptera</taxon>
        <taxon>Endopterygota</taxon>
        <taxon>Lepidoptera</taxon>
        <taxon>Glossata</taxon>
        <taxon>Ditrysia</taxon>
        <taxon>Papilionoidea</taxon>
        <taxon>Nymphalidae</taxon>
        <taxon>Danainae</taxon>
        <taxon>Danaini</taxon>
        <taxon>Danaina</taxon>
        <taxon>Danaus</taxon>
        <taxon>Anosia</taxon>
    </lineage>
</organism>
<comment type="caution">
    <text evidence="8">The sequence shown here is derived from an EMBL/GenBank/DDBJ whole genome shotgun (WGS) entry which is preliminary data.</text>
</comment>